<organism evidence="8 9">
    <name type="scientific">Morus notabilis</name>
    <dbReference type="NCBI Taxonomy" id="981085"/>
    <lineage>
        <taxon>Eukaryota</taxon>
        <taxon>Viridiplantae</taxon>
        <taxon>Streptophyta</taxon>
        <taxon>Embryophyta</taxon>
        <taxon>Tracheophyta</taxon>
        <taxon>Spermatophyta</taxon>
        <taxon>Magnoliopsida</taxon>
        <taxon>eudicotyledons</taxon>
        <taxon>Gunneridae</taxon>
        <taxon>Pentapetalae</taxon>
        <taxon>rosids</taxon>
        <taxon>fabids</taxon>
        <taxon>Rosales</taxon>
        <taxon>Moraceae</taxon>
        <taxon>Moreae</taxon>
        <taxon>Morus</taxon>
    </lineage>
</organism>
<keyword evidence="5" id="KW-0539">Nucleus</keyword>
<keyword evidence="3" id="KW-0690">Ribosome biogenesis</keyword>
<evidence type="ECO:0000256" key="4">
    <source>
        <dbReference type="ARBA" id="ARBA00022552"/>
    </source>
</evidence>
<dbReference type="OrthoDB" id="31183at2759"/>
<evidence type="ECO:0000256" key="1">
    <source>
        <dbReference type="ARBA" id="ARBA00004604"/>
    </source>
</evidence>
<dbReference type="SMART" id="SM01036">
    <property type="entry name" value="BP28CT"/>
    <property type="match status" value="1"/>
</dbReference>
<dbReference type="Gene3D" id="1.25.10.10">
    <property type="entry name" value="Leucine-rich Repeat Variant"/>
    <property type="match status" value="1"/>
</dbReference>
<dbReference type="GO" id="GO:0045943">
    <property type="term" value="P:positive regulation of transcription by RNA polymerase I"/>
    <property type="evidence" value="ECO:0007669"/>
    <property type="project" value="TreeGrafter"/>
</dbReference>
<evidence type="ECO:0000313" key="9">
    <source>
        <dbReference type="Proteomes" id="UP000030645"/>
    </source>
</evidence>
<evidence type="ECO:0000259" key="7">
    <source>
        <dbReference type="SMART" id="SM01036"/>
    </source>
</evidence>
<dbReference type="GO" id="GO:0000462">
    <property type="term" value="P:maturation of SSU-rRNA from tricistronic rRNA transcript (SSU-rRNA, 5.8S rRNA, LSU-rRNA)"/>
    <property type="evidence" value="ECO:0007669"/>
    <property type="project" value="TreeGrafter"/>
</dbReference>
<dbReference type="EMBL" id="KE345923">
    <property type="protein sequence ID" value="EXC20945.1"/>
    <property type="molecule type" value="Genomic_DNA"/>
</dbReference>
<dbReference type="InterPro" id="IPR056384">
    <property type="entry name" value="ARM_At3g06530"/>
</dbReference>
<dbReference type="KEGG" id="mnt:21386951"/>
<keyword evidence="9" id="KW-1185">Reference proteome</keyword>
<dbReference type="InterPro" id="IPR040191">
    <property type="entry name" value="UTP10"/>
</dbReference>
<dbReference type="Pfam" id="PF24477">
    <property type="entry name" value="ARM_At3g06530"/>
    <property type="match status" value="1"/>
</dbReference>
<dbReference type="Pfam" id="PF23243">
    <property type="entry name" value="HEAT_HEATR1"/>
    <property type="match status" value="1"/>
</dbReference>
<dbReference type="SUPFAM" id="SSF48371">
    <property type="entry name" value="ARM repeat"/>
    <property type="match status" value="2"/>
</dbReference>
<dbReference type="GO" id="GO:0030515">
    <property type="term" value="F:snoRNA binding"/>
    <property type="evidence" value="ECO:0007669"/>
    <property type="project" value="TreeGrafter"/>
</dbReference>
<dbReference type="Proteomes" id="UP000030645">
    <property type="component" value="Unassembled WGS sequence"/>
</dbReference>
<comment type="similarity">
    <text evidence="2">Belongs to the HEATR1/UTP10 family.</text>
</comment>
<dbReference type="Pfam" id="PF12397">
    <property type="entry name" value="U3snoRNP10"/>
    <property type="match status" value="1"/>
</dbReference>
<keyword evidence="4" id="KW-0698">rRNA processing</keyword>
<dbReference type="GO" id="GO:0030686">
    <property type="term" value="C:90S preribosome"/>
    <property type="evidence" value="ECO:0007669"/>
    <property type="project" value="TreeGrafter"/>
</dbReference>
<dbReference type="Pfam" id="PF08146">
    <property type="entry name" value="BP28CT"/>
    <property type="match status" value="1"/>
</dbReference>
<dbReference type="InterPro" id="IPR011989">
    <property type="entry name" value="ARM-like"/>
</dbReference>
<reference evidence="9" key="1">
    <citation type="submission" date="2013-01" db="EMBL/GenBank/DDBJ databases">
        <title>Draft Genome Sequence of a Mulberry Tree, Morus notabilis C.K. Schneid.</title>
        <authorList>
            <person name="He N."/>
            <person name="Zhao S."/>
        </authorList>
    </citation>
    <scope>NUCLEOTIDE SEQUENCE</scope>
</reference>
<comment type="subcellular location">
    <subcellularLocation>
        <location evidence="1">Nucleus</location>
        <location evidence="1">Nucleolus</location>
    </subcellularLocation>
</comment>
<accession>W9S1H3</accession>
<dbReference type="PANTHER" id="PTHR13457:SF1">
    <property type="entry name" value="HEAT REPEAT-CONTAINING PROTEIN 1"/>
    <property type="match status" value="1"/>
</dbReference>
<dbReference type="InterPro" id="IPR056473">
    <property type="entry name" value="HEAT_Utp10/HEAT1"/>
</dbReference>
<dbReference type="eggNOG" id="KOG1837">
    <property type="taxonomic scope" value="Eukaryota"/>
</dbReference>
<evidence type="ECO:0000256" key="3">
    <source>
        <dbReference type="ARBA" id="ARBA00022517"/>
    </source>
</evidence>
<keyword evidence="6" id="KW-0687">Ribonucleoprotein</keyword>
<evidence type="ECO:0000256" key="2">
    <source>
        <dbReference type="ARBA" id="ARBA00010559"/>
    </source>
</evidence>
<sequence>MATTIAAQLQAIKSFVQADSEPPLKRPFTRPSILFDPKEAADIDTDTILSIALQGLEVLISMDERFRNYNNDLFSHKSKEMDRELMGIVENNRINATISSYLRLLSSYFQLPSSIKTLEYLIRRYKIHVHNFEELILCSLPYHDTHIFVRIVQLIDAGNSKWKFLHGVKVSGAPPPRKVIVQQCIRDKGVLEVLCNYASPSKKFHPSRPMISFCTAVVVEALGSVISVDNDVVTRILPFVNSGLQSDAKGGPDHKAGAMMMVGLLSSKVALSPKLVNTLIRSIAEIARDDAKESIDLQWLRLSLMTMINLIQLQSVDVFPQKALETLMEFRDLAGILLELFKEFNIDKFLYVLLDSLVDHSFSDESCQSFLISILEVVPIKDFVHQVVAKALSYCLRNSQKMSNSSSSPSGHWLKQILSVLNKLYPSELQGAVKKFLKEKKVQSKKGDSVYEILCKILDGNSDMSQLTLSHSKLWFALHHPKADVRCAVLSGLNMTSILETKATDPQGFSSVQDAILRQIYDEDLTVVEAAVSLDGLIDVLDSTDVLEALNSVIKRCIGILYSGSSENTSLACAVALCCLEKADLLSRDHTDHLNMLVAMTCPLLLIRPKTQRLNLKALELAKNLNWPFFENLPSVPCSEMVLQRESISSINLSTITCLAEGFLKHPEKYVASITEFCKDFESSKTLFFLVLMQSFLMQKDKSGQILSVLEAGYPILKTEWKAFENLGDASFKEFKVEMLTWDCGTFVNRLSDFDVKALNANILICAFWRLLETSKLSVPVEVSRGFSWLEDLFVFFSISRFNHVFKEHRLYLVTKCKKSPFHFLDKFFTQQDVPTAVQVESLHCFAHLCFESEVRLQVQPFAEFPSILVPLASYDQDVRTAAMNCIEGLRAIWARIDSSSKKNGNQAIWSHFLDELLDLIVQQKRLILSDRKFLCSLLASLLSSSCHSLLVPKNVEQRFDQPTREKILAFILGSALKLSDYAKLMILSLLKGAGSAIICVKEIELLLCQLLRRRSQYYCEPSTPTQKLSNMEVEILCFLLESCATPPSPDGQVFEDHLLKALQLEGMPVEDPAVVRPCVTVLQNLNDQIYRGLKNEIQEVLFRELVALFRNAHGDIQNAAREALLRLNITCFTVVRTLDHIFKSGSSVITSAYAKKKRKLTENQKSNLPHVGIHLGENAISFLSSLLDVLLLKKDIVNRDLLVGPLFKLVGKTFSDEWVQSILVVDEKLPEVPSDVSQVIATTVCDIQQRLLLILKDIGTSLMNQLPLKEDIVNEINIKLLVECARSLKDGVTRNHVFSLISAIAKITPQKVLEHIEDIFTVIGESAVTQIDRHSEHVFKDLISTVVPCWLQRTKNMDSLLQIFMNVLPEIAEHRRLSIVVYLLRTLGESDSLASLLVLLFRSLVSRKESYSFDNKNAADSFITSKKREWEYAFAVQICEQYPSLIWLPSLVMLLRQVGVGNMCQELFVELLFAFQFTQHKLQDPEFTLKLESEEDLEKIQSLLEDLMEQIGILLQLVDARRKQMSIPVVLREELRDCMHAVLRTITSFMIPAAYFEGIIRLLRHADKNLGKKAIGLLCEMVRELDTVKSRHKERRSLNSQWKHMDDTALKSFQKLCLEIVKIVDDSAGVSDSLKLAAISALEVLANRFPFDYSIFIECLASVTKYISSDNLAVSSGCLRTTGALVNVLGPRALAKLPCIMDNVIKISREVSLCSDIKAVKITDDTPVASSTTKESIVLSVLVVLEAVVDKLGGFLNPYLGDIITVMVLNADYAPGSDQKVKSKADTVRRLITEKIPVRLALSPLLKIYSNTVLSGDSSLTVYFGMLANLIGIMDRPSVGGYHAKIFDLCLLALDLRRQRPVSLHYIDVVEKSVITTVIALTMKLTETMFKPLFIRSIEWAESDVEDGSHTGSTNIDRAITFYSLVDKLADNHRSLFVPYFKYVLEGCVRHLTTSGDAKTSGLTRKKKKAKILEGSNTSEENRLSLGSWQLRALVLSSLHKCFLYDTGNLTFLDSSNFEVLLKPIVSQLSIEPPISLEEHPNLPSVKEVDDLLAICIGQMAVTAGSDLLWKPLNHEVLMQTRSEKVRARILGLRIVKYLLEHLREEYLVFLAETIPFLGELLEDVEPSVKSLAQEILKEMESMSGESLRQYL</sequence>
<dbReference type="GO" id="GO:0034455">
    <property type="term" value="C:t-UTP complex"/>
    <property type="evidence" value="ECO:0007669"/>
    <property type="project" value="TreeGrafter"/>
</dbReference>
<feature type="domain" description="BP28 C-terminal" evidence="7">
    <location>
        <begin position="1837"/>
        <end position="2011"/>
    </location>
</feature>
<proteinExistence type="inferred from homology"/>
<dbReference type="GO" id="GO:0032040">
    <property type="term" value="C:small-subunit processome"/>
    <property type="evidence" value="ECO:0007669"/>
    <property type="project" value="TreeGrafter"/>
</dbReference>
<dbReference type="InterPro" id="IPR022125">
    <property type="entry name" value="U3snoRNP10_N"/>
</dbReference>
<dbReference type="InterPro" id="IPR012954">
    <property type="entry name" value="BP28_C_dom"/>
</dbReference>
<gene>
    <name evidence="8" type="ORF">L484_003413</name>
</gene>
<dbReference type="STRING" id="981085.W9S1H3"/>
<dbReference type="PANTHER" id="PTHR13457">
    <property type="entry name" value="BAP28"/>
    <property type="match status" value="1"/>
</dbReference>
<protein>
    <recommendedName>
        <fullName evidence="7">BP28 C-terminal domain-containing protein</fullName>
    </recommendedName>
</protein>
<evidence type="ECO:0000256" key="6">
    <source>
        <dbReference type="ARBA" id="ARBA00023274"/>
    </source>
</evidence>
<name>W9S1H3_9ROSA</name>
<evidence type="ECO:0000256" key="5">
    <source>
        <dbReference type="ARBA" id="ARBA00023242"/>
    </source>
</evidence>
<dbReference type="InterPro" id="IPR016024">
    <property type="entry name" value="ARM-type_fold"/>
</dbReference>
<evidence type="ECO:0000313" key="8">
    <source>
        <dbReference type="EMBL" id="EXC20945.1"/>
    </source>
</evidence>